<dbReference type="Pfam" id="PF00484">
    <property type="entry name" value="Pro_CA"/>
    <property type="match status" value="1"/>
</dbReference>
<organism evidence="8 9">
    <name type="scientific">Brevundimonas denitrificans</name>
    <dbReference type="NCBI Taxonomy" id="1443434"/>
    <lineage>
        <taxon>Bacteria</taxon>
        <taxon>Pseudomonadati</taxon>
        <taxon>Pseudomonadota</taxon>
        <taxon>Alphaproteobacteria</taxon>
        <taxon>Caulobacterales</taxon>
        <taxon>Caulobacteraceae</taxon>
        <taxon>Brevundimonas</taxon>
    </lineage>
</organism>
<proteinExistence type="inferred from homology"/>
<protein>
    <recommendedName>
        <fullName evidence="3">carbonic anhydrase</fullName>
        <ecNumber evidence="3">4.2.1.1</ecNumber>
    </recommendedName>
</protein>
<evidence type="ECO:0000313" key="8">
    <source>
        <dbReference type="EMBL" id="GLS01240.1"/>
    </source>
</evidence>
<evidence type="ECO:0000256" key="7">
    <source>
        <dbReference type="ARBA" id="ARBA00048348"/>
    </source>
</evidence>
<keyword evidence="4" id="KW-0479">Metal-binding</keyword>
<dbReference type="SMART" id="SM00947">
    <property type="entry name" value="Pro_CA"/>
    <property type="match status" value="1"/>
</dbReference>
<evidence type="ECO:0000256" key="6">
    <source>
        <dbReference type="ARBA" id="ARBA00023239"/>
    </source>
</evidence>
<comment type="catalytic activity">
    <reaction evidence="7">
        <text>hydrogencarbonate + H(+) = CO2 + H2O</text>
        <dbReference type="Rhea" id="RHEA:10748"/>
        <dbReference type="ChEBI" id="CHEBI:15377"/>
        <dbReference type="ChEBI" id="CHEBI:15378"/>
        <dbReference type="ChEBI" id="CHEBI:16526"/>
        <dbReference type="ChEBI" id="CHEBI:17544"/>
        <dbReference type="EC" id="4.2.1.1"/>
    </reaction>
</comment>
<name>A0ABQ6BGR8_9CAUL</name>
<evidence type="ECO:0000256" key="5">
    <source>
        <dbReference type="ARBA" id="ARBA00022833"/>
    </source>
</evidence>
<dbReference type="SUPFAM" id="SSF53056">
    <property type="entry name" value="beta-carbonic anhydrase, cab"/>
    <property type="match status" value="1"/>
</dbReference>
<accession>A0ABQ6BGR8</accession>
<dbReference type="InterPro" id="IPR001765">
    <property type="entry name" value="Carbonic_anhydrase"/>
</dbReference>
<gene>
    <name evidence="8" type="primary">can-2</name>
    <name evidence="8" type="ORF">GCM10007859_12510</name>
</gene>
<dbReference type="EC" id="4.2.1.1" evidence="3"/>
<dbReference type="PANTHER" id="PTHR11002">
    <property type="entry name" value="CARBONIC ANHYDRASE"/>
    <property type="match status" value="1"/>
</dbReference>
<comment type="cofactor">
    <cofactor evidence="1">
        <name>Zn(2+)</name>
        <dbReference type="ChEBI" id="CHEBI:29105"/>
    </cofactor>
</comment>
<evidence type="ECO:0000256" key="4">
    <source>
        <dbReference type="ARBA" id="ARBA00022723"/>
    </source>
</evidence>
<comment type="similarity">
    <text evidence="2">Belongs to the beta-class carbonic anhydrase family.</text>
</comment>
<reference evidence="9" key="1">
    <citation type="journal article" date="2019" name="Int. J. Syst. Evol. Microbiol.">
        <title>The Global Catalogue of Microorganisms (GCM) 10K type strain sequencing project: providing services to taxonomists for standard genome sequencing and annotation.</title>
        <authorList>
            <consortium name="The Broad Institute Genomics Platform"/>
            <consortium name="The Broad Institute Genome Sequencing Center for Infectious Disease"/>
            <person name="Wu L."/>
            <person name="Ma J."/>
        </authorList>
    </citation>
    <scope>NUCLEOTIDE SEQUENCE [LARGE SCALE GENOMIC DNA]</scope>
    <source>
        <strain evidence="9">NBRC 110107</strain>
    </source>
</reference>
<dbReference type="PANTHER" id="PTHR11002:SF76">
    <property type="entry name" value="CARBONIC ANHYDRASE"/>
    <property type="match status" value="1"/>
</dbReference>
<keyword evidence="5" id="KW-0862">Zinc</keyword>
<keyword evidence="6" id="KW-0456">Lyase</keyword>
<evidence type="ECO:0000256" key="3">
    <source>
        <dbReference type="ARBA" id="ARBA00012925"/>
    </source>
</evidence>
<evidence type="ECO:0000256" key="2">
    <source>
        <dbReference type="ARBA" id="ARBA00006217"/>
    </source>
</evidence>
<evidence type="ECO:0000313" key="9">
    <source>
        <dbReference type="Proteomes" id="UP001156921"/>
    </source>
</evidence>
<dbReference type="Proteomes" id="UP001156921">
    <property type="component" value="Unassembled WGS sequence"/>
</dbReference>
<dbReference type="EMBL" id="BSOY01000021">
    <property type="protein sequence ID" value="GLS01240.1"/>
    <property type="molecule type" value="Genomic_DNA"/>
</dbReference>
<dbReference type="InterPro" id="IPR036874">
    <property type="entry name" value="Carbonic_anhydrase_sf"/>
</dbReference>
<comment type="caution">
    <text evidence="8">The sequence shown here is derived from an EMBL/GenBank/DDBJ whole genome shotgun (WGS) entry which is preliminary data.</text>
</comment>
<dbReference type="Gene3D" id="3.40.1050.10">
    <property type="entry name" value="Carbonic anhydrase"/>
    <property type="match status" value="1"/>
</dbReference>
<keyword evidence="9" id="KW-1185">Reference proteome</keyword>
<sequence length="224" mass="24252">MSPPLPPPERIAYTDPMTDESRDALLSGYRRFREDHWPEARAQYEALAADGQKPHTLVVACSDSRADPALIFDTAPGQLFVVRNVANLVPPYEPDGHLHGVSAALEFGVKVLNVSRIMVMGHAHCGGVNAMRYGAPDNCQDFVAPWVAQGAPVVRRVCEACAPEEAERAAEEAVVRLSLQNLRTFPWIAEREAAGTLALSGVHFGIADGVLRSLRDGAFVSLAE</sequence>
<evidence type="ECO:0000256" key="1">
    <source>
        <dbReference type="ARBA" id="ARBA00001947"/>
    </source>
</evidence>